<dbReference type="AlphaFoldDB" id="A0AAD5UY27"/>
<reference evidence="1" key="1">
    <citation type="submission" date="2022-07" db="EMBL/GenBank/DDBJ databases">
        <title>Genome Sequence of Physisporinus lineatus.</title>
        <authorList>
            <person name="Buettner E."/>
        </authorList>
    </citation>
    <scope>NUCLEOTIDE SEQUENCE</scope>
    <source>
        <strain evidence="1">VT162</strain>
    </source>
</reference>
<organism evidence="1 2">
    <name type="scientific">Meripilus lineatus</name>
    <dbReference type="NCBI Taxonomy" id="2056292"/>
    <lineage>
        <taxon>Eukaryota</taxon>
        <taxon>Fungi</taxon>
        <taxon>Dikarya</taxon>
        <taxon>Basidiomycota</taxon>
        <taxon>Agaricomycotina</taxon>
        <taxon>Agaricomycetes</taxon>
        <taxon>Polyporales</taxon>
        <taxon>Meripilaceae</taxon>
        <taxon>Meripilus</taxon>
    </lineage>
</organism>
<sequence>MTITPSSLHSWASQDQIPNSTQLHPSRLPLEVYELIIDQLHDDPLALEACALTCRAWLPRSRFRLFLIQIQHVPTVGTYNNLLRRIRASPSLPQYVRALCVSRFTNDRKPTWTNRIPVQLAPFMSRLFCLHFQDVLSSGWMHPSMHAYLAFFRTVGNLSLGNCLFSDINSFIRILLCFPALEYLTLDQVRWGKSQMMKHLVGPSRSKKFQIKSLAITLDSWHGDSAKQFTEWFMTTPSVSTVTFFSLTSGSATDHEGIAPFYHAVGQSLKELEIYFPWYSQGALTLVSDFLHLESCKSLRRVRFEEVTAQETPVLLTLIGRIPPSIEEIWINMKSENQKQLDSVDWEIFDSFFTPEKFPALKKIFLAFHFYIPGQGQDRKPTTSSIVSRLRKLSDVGLLEIRERTPAWRSDFSAT</sequence>
<protein>
    <recommendedName>
        <fullName evidence="3">F-box domain-containing protein</fullName>
    </recommendedName>
</protein>
<dbReference type="Proteomes" id="UP001212997">
    <property type="component" value="Unassembled WGS sequence"/>
</dbReference>
<comment type="caution">
    <text evidence="1">The sequence shown here is derived from an EMBL/GenBank/DDBJ whole genome shotgun (WGS) entry which is preliminary data.</text>
</comment>
<accession>A0AAD5UY27</accession>
<evidence type="ECO:0000313" key="1">
    <source>
        <dbReference type="EMBL" id="KAJ3477340.1"/>
    </source>
</evidence>
<dbReference type="EMBL" id="JANAWD010000605">
    <property type="protein sequence ID" value="KAJ3477340.1"/>
    <property type="molecule type" value="Genomic_DNA"/>
</dbReference>
<dbReference type="SUPFAM" id="SSF52047">
    <property type="entry name" value="RNI-like"/>
    <property type="match status" value="1"/>
</dbReference>
<evidence type="ECO:0008006" key="3">
    <source>
        <dbReference type="Google" id="ProtNLM"/>
    </source>
</evidence>
<keyword evidence="2" id="KW-1185">Reference proteome</keyword>
<name>A0AAD5UY27_9APHY</name>
<gene>
    <name evidence="1" type="ORF">NLI96_g10527</name>
</gene>
<evidence type="ECO:0000313" key="2">
    <source>
        <dbReference type="Proteomes" id="UP001212997"/>
    </source>
</evidence>
<proteinExistence type="predicted"/>